<evidence type="ECO:0000313" key="8">
    <source>
        <dbReference type="EMBL" id="GHO92807.1"/>
    </source>
</evidence>
<evidence type="ECO:0000259" key="7">
    <source>
        <dbReference type="Pfam" id="PF08281"/>
    </source>
</evidence>
<keyword evidence="4" id="KW-0238">DNA-binding</keyword>
<keyword evidence="5" id="KW-0804">Transcription</keyword>
<keyword evidence="3" id="KW-0731">Sigma factor</keyword>
<dbReference type="InterPro" id="IPR013324">
    <property type="entry name" value="RNA_pol_sigma_r3/r4-like"/>
</dbReference>
<evidence type="ECO:0000256" key="3">
    <source>
        <dbReference type="ARBA" id="ARBA00023082"/>
    </source>
</evidence>
<feature type="domain" description="RNA polymerase sigma-70 region 2" evidence="6">
    <location>
        <begin position="21"/>
        <end position="84"/>
    </location>
</feature>
<evidence type="ECO:0000256" key="1">
    <source>
        <dbReference type="ARBA" id="ARBA00010641"/>
    </source>
</evidence>
<keyword evidence="9" id="KW-1185">Reference proteome</keyword>
<feature type="domain" description="RNA polymerase sigma factor 70 region 4 type 2" evidence="7">
    <location>
        <begin position="132"/>
        <end position="184"/>
    </location>
</feature>
<dbReference type="NCBIfam" id="TIGR02937">
    <property type="entry name" value="sigma70-ECF"/>
    <property type="match status" value="1"/>
</dbReference>
<dbReference type="CDD" id="cd06171">
    <property type="entry name" value="Sigma70_r4"/>
    <property type="match status" value="1"/>
</dbReference>
<organism evidence="8 9">
    <name type="scientific">Reticulibacter mediterranei</name>
    <dbReference type="NCBI Taxonomy" id="2778369"/>
    <lineage>
        <taxon>Bacteria</taxon>
        <taxon>Bacillati</taxon>
        <taxon>Chloroflexota</taxon>
        <taxon>Ktedonobacteria</taxon>
        <taxon>Ktedonobacterales</taxon>
        <taxon>Reticulibacteraceae</taxon>
        <taxon>Reticulibacter</taxon>
    </lineage>
</organism>
<dbReference type="Pfam" id="PF08281">
    <property type="entry name" value="Sigma70_r4_2"/>
    <property type="match status" value="1"/>
</dbReference>
<dbReference type="PANTHER" id="PTHR43133:SF8">
    <property type="entry name" value="RNA POLYMERASE SIGMA FACTOR HI_1459-RELATED"/>
    <property type="match status" value="1"/>
</dbReference>
<dbReference type="InterPro" id="IPR013249">
    <property type="entry name" value="RNA_pol_sigma70_r4_t2"/>
</dbReference>
<dbReference type="Gene3D" id="1.10.10.10">
    <property type="entry name" value="Winged helix-like DNA-binding domain superfamily/Winged helix DNA-binding domain"/>
    <property type="match status" value="1"/>
</dbReference>
<dbReference type="InterPro" id="IPR036388">
    <property type="entry name" value="WH-like_DNA-bd_sf"/>
</dbReference>
<dbReference type="Gene3D" id="1.10.1740.10">
    <property type="match status" value="1"/>
</dbReference>
<dbReference type="InterPro" id="IPR013325">
    <property type="entry name" value="RNA_pol_sigma_r2"/>
</dbReference>
<evidence type="ECO:0000256" key="5">
    <source>
        <dbReference type="ARBA" id="ARBA00023163"/>
    </source>
</evidence>
<comment type="caution">
    <text evidence="8">The sequence shown here is derived from an EMBL/GenBank/DDBJ whole genome shotgun (WGS) entry which is preliminary data.</text>
</comment>
<dbReference type="AlphaFoldDB" id="A0A8J3N360"/>
<evidence type="ECO:0000259" key="6">
    <source>
        <dbReference type="Pfam" id="PF04542"/>
    </source>
</evidence>
<dbReference type="SUPFAM" id="SSF88946">
    <property type="entry name" value="Sigma2 domain of RNA polymerase sigma factors"/>
    <property type="match status" value="1"/>
</dbReference>
<dbReference type="SUPFAM" id="SSF88659">
    <property type="entry name" value="Sigma3 and sigma4 domains of RNA polymerase sigma factors"/>
    <property type="match status" value="1"/>
</dbReference>
<name>A0A8J3N360_9CHLR</name>
<dbReference type="GO" id="GO:0003677">
    <property type="term" value="F:DNA binding"/>
    <property type="evidence" value="ECO:0007669"/>
    <property type="project" value="UniProtKB-KW"/>
</dbReference>
<sequence>MLSTQTSLSISQEVLSQERVSLVRFCTSLTGNPSVAEDLAQETLLEAWRNLHKFSASSSQNADEQQTHLHQWLFAIARNVCLRWGRAYHHDLANVVPFAQYVSDSEEQGDIEETLSSSFDIEVELERDELARLLDRALTLLPPVTRAVLIERYIHESPYAEIAERLGLSEEALAQRLHRGKLTLRRLLSTDFQAEATSIIPQIKNEQEQETNIWCPMCNNARLTKYTASSSIVGFKCPACWHIAVLNRPEVWGALQNPKAILNRQIQVLGQHYWQAVDTLQAQCLWCRSPLQVRIVQAEDIPANHLLRFHRSTCIYLVCTHCDYQEYNSLPHMTLNVPEASQFWRKHSRMHWLPAREIDHSGVPVWVSSFQSAADSARLDVLIQRSTMRVLGIYER</sequence>
<evidence type="ECO:0000313" key="9">
    <source>
        <dbReference type="Proteomes" id="UP000597444"/>
    </source>
</evidence>
<reference evidence="8" key="1">
    <citation type="submission" date="2020-10" db="EMBL/GenBank/DDBJ databases">
        <title>Taxonomic study of unclassified bacteria belonging to the class Ktedonobacteria.</title>
        <authorList>
            <person name="Yabe S."/>
            <person name="Wang C.M."/>
            <person name="Zheng Y."/>
            <person name="Sakai Y."/>
            <person name="Cavaletti L."/>
            <person name="Monciardini P."/>
            <person name="Donadio S."/>
        </authorList>
    </citation>
    <scope>NUCLEOTIDE SEQUENCE</scope>
    <source>
        <strain evidence="8">ID150040</strain>
    </source>
</reference>
<dbReference type="Proteomes" id="UP000597444">
    <property type="component" value="Unassembled WGS sequence"/>
</dbReference>
<dbReference type="InterPro" id="IPR014284">
    <property type="entry name" value="RNA_pol_sigma-70_dom"/>
</dbReference>
<dbReference type="InterPro" id="IPR039425">
    <property type="entry name" value="RNA_pol_sigma-70-like"/>
</dbReference>
<proteinExistence type="inferred from homology"/>
<dbReference type="InterPro" id="IPR007627">
    <property type="entry name" value="RNA_pol_sigma70_r2"/>
</dbReference>
<comment type="similarity">
    <text evidence="1">Belongs to the sigma-70 factor family. ECF subfamily.</text>
</comment>
<evidence type="ECO:0008006" key="10">
    <source>
        <dbReference type="Google" id="ProtNLM"/>
    </source>
</evidence>
<dbReference type="GO" id="GO:0006352">
    <property type="term" value="P:DNA-templated transcription initiation"/>
    <property type="evidence" value="ECO:0007669"/>
    <property type="project" value="InterPro"/>
</dbReference>
<gene>
    <name evidence="8" type="ORF">KSF_028550</name>
</gene>
<keyword evidence="2" id="KW-0805">Transcription regulation</keyword>
<dbReference type="RefSeq" id="WP_220203622.1">
    <property type="nucleotide sequence ID" value="NZ_BNJK01000001.1"/>
</dbReference>
<accession>A0A8J3N360</accession>
<evidence type="ECO:0000256" key="2">
    <source>
        <dbReference type="ARBA" id="ARBA00023015"/>
    </source>
</evidence>
<dbReference type="PANTHER" id="PTHR43133">
    <property type="entry name" value="RNA POLYMERASE ECF-TYPE SIGMA FACTO"/>
    <property type="match status" value="1"/>
</dbReference>
<evidence type="ECO:0000256" key="4">
    <source>
        <dbReference type="ARBA" id="ARBA00023125"/>
    </source>
</evidence>
<dbReference type="EMBL" id="BNJK01000001">
    <property type="protein sequence ID" value="GHO92807.1"/>
    <property type="molecule type" value="Genomic_DNA"/>
</dbReference>
<dbReference type="Pfam" id="PF04542">
    <property type="entry name" value="Sigma70_r2"/>
    <property type="match status" value="1"/>
</dbReference>
<protein>
    <recommendedName>
        <fullName evidence="10">RNA polymerase sigma factor</fullName>
    </recommendedName>
</protein>
<dbReference type="GO" id="GO:0016987">
    <property type="term" value="F:sigma factor activity"/>
    <property type="evidence" value="ECO:0007669"/>
    <property type="project" value="UniProtKB-KW"/>
</dbReference>